<keyword evidence="2" id="KW-1133">Transmembrane helix</keyword>
<dbReference type="AlphaFoldDB" id="A0A9W7NLA8"/>
<keyword evidence="4" id="KW-1185">Reference proteome</keyword>
<keyword evidence="2" id="KW-0472">Membrane</keyword>
<feature type="transmembrane region" description="Helical" evidence="2">
    <location>
        <begin position="118"/>
        <end position="140"/>
    </location>
</feature>
<dbReference type="Proteomes" id="UP000480854">
    <property type="component" value="Unassembled WGS sequence"/>
</dbReference>
<evidence type="ECO:0000256" key="2">
    <source>
        <dbReference type="SAM" id="Phobius"/>
    </source>
</evidence>
<dbReference type="EMBL" id="QOKW01000004">
    <property type="protein sequence ID" value="KAA0682203.1"/>
    <property type="molecule type" value="Genomic_DNA"/>
</dbReference>
<keyword evidence="2" id="KW-0812">Transmembrane</keyword>
<proteinExistence type="predicted"/>
<accession>A0A9W7NLA8</accession>
<protein>
    <submittedName>
        <fullName evidence="3">Uncharacterized protein</fullName>
    </submittedName>
</protein>
<sequence>MTTSSRSWPNANILHSERLPDGHCLLLVETSSSVQLVEAVSSSGPYLRTLEVLYVDMRDRGPDSGYRRAVTRLRGALEHAVRTYKPGDDTPPEPPRPSLPPRPVPLVWQRTGWLVERLMHVIMTACAAGMLGLIVLRLVAGRWLESVVGDSAWTATMIGVAAGTAVVLVATVLRPEGWRRLWLALRAWLGSWPRR</sequence>
<feature type="region of interest" description="Disordered" evidence="1">
    <location>
        <begin position="81"/>
        <end position="102"/>
    </location>
</feature>
<comment type="caution">
    <text evidence="3">The sequence shown here is derived from an EMBL/GenBank/DDBJ whole genome shotgun (WGS) entry which is preliminary data.</text>
</comment>
<evidence type="ECO:0000313" key="4">
    <source>
        <dbReference type="Proteomes" id="UP000480854"/>
    </source>
</evidence>
<organism evidence="3 4">
    <name type="scientific">Roseomonas genomospecies 6</name>
    <dbReference type="NCBI Taxonomy" id="214106"/>
    <lineage>
        <taxon>Bacteria</taxon>
        <taxon>Pseudomonadati</taxon>
        <taxon>Pseudomonadota</taxon>
        <taxon>Alphaproteobacteria</taxon>
        <taxon>Acetobacterales</taxon>
        <taxon>Roseomonadaceae</taxon>
        <taxon>Roseomonas</taxon>
    </lineage>
</organism>
<evidence type="ECO:0000313" key="3">
    <source>
        <dbReference type="EMBL" id="KAA0682203.1"/>
    </source>
</evidence>
<feature type="compositionally biased region" description="Pro residues" evidence="1">
    <location>
        <begin position="92"/>
        <end position="102"/>
    </location>
</feature>
<feature type="transmembrane region" description="Helical" evidence="2">
    <location>
        <begin position="152"/>
        <end position="173"/>
    </location>
</feature>
<dbReference type="RefSeq" id="WP_149468106.1">
    <property type="nucleotide sequence ID" value="NZ_QOKW01000004.1"/>
</dbReference>
<evidence type="ECO:0000256" key="1">
    <source>
        <dbReference type="SAM" id="MobiDB-lite"/>
    </source>
</evidence>
<name>A0A9W7NLA8_9PROT</name>
<gene>
    <name evidence="3" type="ORF">DS843_06565</name>
</gene>
<reference evidence="3 4" key="1">
    <citation type="submission" date="2018-07" db="EMBL/GenBank/DDBJ databases">
        <title>Genome sequence of Azospirillum sp. ATCC 49961.</title>
        <authorList>
            <person name="Sant'Anna F.H."/>
            <person name="Baldani J.I."/>
            <person name="Zilli J.E."/>
            <person name="Reis V.M."/>
            <person name="Hartmann A."/>
            <person name="Cruz L."/>
            <person name="de Souza E.M."/>
            <person name="de Oliveira Pedrosa F."/>
            <person name="Passaglia L.M.P."/>
        </authorList>
    </citation>
    <scope>NUCLEOTIDE SEQUENCE [LARGE SCALE GENOMIC DNA]</scope>
    <source>
        <strain evidence="3 4">ATCC 49961</strain>
    </source>
</reference>